<keyword evidence="1" id="KW-0808">Transferase</keyword>
<evidence type="ECO:0000259" key="3">
    <source>
        <dbReference type="PROSITE" id="PS51186"/>
    </source>
</evidence>
<evidence type="ECO:0000256" key="1">
    <source>
        <dbReference type="ARBA" id="ARBA00022679"/>
    </source>
</evidence>
<evidence type="ECO:0000313" key="5">
    <source>
        <dbReference type="Proteomes" id="UP000832011"/>
    </source>
</evidence>
<dbReference type="InterPro" id="IPR050832">
    <property type="entry name" value="Bact_Acetyltransf"/>
</dbReference>
<keyword evidence="5" id="KW-1185">Reference proteome</keyword>
<evidence type="ECO:0000313" key="4">
    <source>
        <dbReference type="EMBL" id="UOO90926.1"/>
    </source>
</evidence>
<evidence type="ECO:0000256" key="2">
    <source>
        <dbReference type="ARBA" id="ARBA00023315"/>
    </source>
</evidence>
<accession>A0ABY4E586</accession>
<keyword evidence="2" id="KW-0012">Acyltransferase</keyword>
<proteinExistence type="predicted"/>
<sequence>MLIETQDAALLHHIMQQAFAEYRHDASPSSALDESIDSIKLELHNGMRAFVWQHQQQTVAMVKTQWRQDVLYFARLAVLPSFRGQGHVKHLLAALAKLALTHGYTAMECKVRAEVSRNVALYQGLGFVCVASETVHKENGTAVPTLTMRKALRESMNNPF</sequence>
<name>A0ABY4E586_9NEIS</name>
<dbReference type="InterPro" id="IPR000182">
    <property type="entry name" value="GNAT_dom"/>
</dbReference>
<dbReference type="Pfam" id="PF00583">
    <property type="entry name" value="Acetyltransf_1"/>
    <property type="match status" value="1"/>
</dbReference>
<feature type="domain" description="N-acetyltransferase" evidence="3">
    <location>
        <begin position="1"/>
        <end position="153"/>
    </location>
</feature>
<organism evidence="4 5">
    <name type="scientific">Vitreoscilla massiliensis</name>
    <dbReference type="NCBI Taxonomy" id="1689272"/>
    <lineage>
        <taxon>Bacteria</taxon>
        <taxon>Pseudomonadati</taxon>
        <taxon>Pseudomonadota</taxon>
        <taxon>Betaproteobacteria</taxon>
        <taxon>Neisseriales</taxon>
        <taxon>Neisseriaceae</taxon>
        <taxon>Vitreoscilla</taxon>
    </lineage>
</organism>
<dbReference type="Gene3D" id="3.40.630.30">
    <property type="match status" value="1"/>
</dbReference>
<dbReference type="SUPFAM" id="SSF55729">
    <property type="entry name" value="Acyl-CoA N-acyltransferases (Nat)"/>
    <property type="match status" value="1"/>
</dbReference>
<gene>
    <name evidence="4" type="ORF">LVJ82_08180</name>
</gene>
<dbReference type="RefSeq" id="WP_058305295.1">
    <property type="nucleotide sequence ID" value="NZ_CABKVG010000006.1"/>
</dbReference>
<dbReference type="EMBL" id="CP091511">
    <property type="protein sequence ID" value="UOO90926.1"/>
    <property type="molecule type" value="Genomic_DNA"/>
</dbReference>
<reference evidence="4 5" key="1">
    <citation type="journal article" date="2022" name="Res Sq">
        <title>Evolution of multicellular longitudinally dividing oral cavity symbionts (Neisseriaceae).</title>
        <authorList>
            <person name="Nyongesa S."/>
            <person name="Weber P."/>
            <person name="Bernet E."/>
            <person name="Pullido F."/>
            <person name="Nieckarz M."/>
            <person name="Delaby M."/>
            <person name="Nieves C."/>
            <person name="Viehboeck T."/>
            <person name="Krause N."/>
            <person name="Rivera-Millot A."/>
            <person name="Nakamura A."/>
            <person name="Vischer N."/>
            <person name="VanNieuwenhze M."/>
            <person name="Brun Y."/>
            <person name="Cava F."/>
            <person name="Bulgheresi S."/>
            <person name="Veyrier F."/>
        </authorList>
    </citation>
    <scope>NUCLEOTIDE SEQUENCE [LARGE SCALE GENOMIC DNA]</scope>
    <source>
        <strain evidence="4 5">SN4</strain>
    </source>
</reference>
<dbReference type="InterPro" id="IPR016181">
    <property type="entry name" value="Acyl_CoA_acyltransferase"/>
</dbReference>
<protein>
    <submittedName>
        <fullName evidence="4">GNAT family N-acetyltransferase</fullName>
    </submittedName>
</protein>
<dbReference type="PROSITE" id="PS51186">
    <property type="entry name" value="GNAT"/>
    <property type="match status" value="1"/>
</dbReference>
<dbReference type="PANTHER" id="PTHR43877">
    <property type="entry name" value="AMINOALKYLPHOSPHONATE N-ACETYLTRANSFERASE-RELATED-RELATED"/>
    <property type="match status" value="1"/>
</dbReference>
<dbReference type="Proteomes" id="UP000832011">
    <property type="component" value="Chromosome"/>
</dbReference>